<reference evidence="7 8" key="1">
    <citation type="submission" date="2019-02" db="EMBL/GenBank/DDBJ databases">
        <title>Sequencing the genomes of 1000 actinobacteria strains.</title>
        <authorList>
            <person name="Klenk H.-P."/>
        </authorList>
    </citation>
    <scope>NUCLEOTIDE SEQUENCE [LARGE SCALE GENOMIC DNA]</scope>
    <source>
        <strain evidence="7 8">DSM 45162</strain>
    </source>
</reference>
<comment type="similarity">
    <text evidence="1">Belongs to the peptidase C40 family.</text>
</comment>
<sequence length="336" mass="36729">MTNGGLPRYPGVPNPPIIRVGLAVLAAVLAVTSAAPTRAAAADRPSRADLDRRIAVAAQRLELVVEQYNDSREALADTRTRSRALALRLTPLQRDLRLRQRLIGGMAAQTYQQTRSGPTLALLTSGTPHQFVDRLLVLELLADQQQRALADLRAARARMSDARRTLALLADRQRQEQIRLAARRATIEGEIATLQKLRQVAYNGGSRYAETERPPAPPYVAGPAGRVVAFAYAQLGKPYRWGSSGPNGYDCSGLTSAAWRTAGVHLPHNSGRQYGVVASLRRDQLHPGDLVFFYGRISHVGIYIGGGRMIHAPEYGEHVRVSSIDSMPIHGYGRPR</sequence>
<gene>
    <name evidence="7" type="ORF">EV385_3696</name>
</gene>
<dbReference type="Gene3D" id="3.90.1720.10">
    <property type="entry name" value="endopeptidase domain like (from Nostoc punctiforme)"/>
    <property type="match status" value="1"/>
</dbReference>
<protein>
    <submittedName>
        <fullName evidence="7">Cell wall-associated NlpC family hydrolase</fullName>
    </submittedName>
</protein>
<name>A0A4Q7ZLM3_9ACTN</name>
<keyword evidence="4" id="KW-0788">Thiol protease</keyword>
<dbReference type="Pfam" id="PF00877">
    <property type="entry name" value="NLPC_P60"/>
    <property type="match status" value="1"/>
</dbReference>
<keyword evidence="3 7" id="KW-0378">Hydrolase</keyword>
<feature type="domain" description="NlpC/P60" evidence="6">
    <location>
        <begin position="221"/>
        <end position="336"/>
    </location>
</feature>
<evidence type="ECO:0000256" key="2">
    <source>
        <dbReference type="ARBA" id="ARBA00022670"/>
    </source>
</evidence>
<organism evidence="7 8">
    <name type="scientific">Krasilnikovia cinnamomea</name>
    <dbReference type="NCBI Taxonomy" id="349313"/>
    <lineage>
        <taxon>Bacteria</taxon>
        <taxon>Bacillati</taxon>
        <taxon>Actinomycetota</taxon>
        <taxon>Actinomycetes</taxon>
        <taxon>Micromonosporales</taxon>
        <taxon>Micromonosporaceae</taxon>
        <taxon>Krasilnikovia</taxon>
    </lineage>
</organism>
<evidence type="ECO:0000313" key="8">
    <source>
        <dbReference type="Proteomes" id="UP000292564"/>
    </source>
</evidence>
<evidence type="ECO:0000313" key="7">
    <source>
        <dbReference type="EMBL" id="RZU51860.1"/>
    </source>
</evidence>
<dbReference type="AlphaFoldDB" id="A0A4Q7ZLM3"/>
<evidence type="ECO:0000256" key="1">
    <source>
        <dbReference type="ARBA" id="ARBA00007074"/>
    </source>
</evidence>
<feature type="coiled-coil region" evidence="5">
    <location>
        <begin position="138"/>
        <end position="172"/>
    </location>
</feature>
<keyword evidence="2" id="KW-0645">Protease</keyword>
<comment type="caution">
    <text evidence="7">The sequence shown here is derived from an EMBL/GenBank/DDBJ whole genome shotgun (WGS) entry which is preliminary data.</text>
</comment>
<dbReference type="GO" id="GO:0006508">
    <property type="term" value="P:proteolysis"/>
    <property type="evidence" value="ECO:0007669"/>
    <property type="project" value="UniProtKB-KW"/>
</dbReference>
<dbReference type="InterPro" id="IPR051794">
    <property type="entry name" value="PG_Endopeptidase_C40"/>
</dbReference>
<dbReference type="PANTHER" id="PTHR47359">
    <property type="entry name" value="PEPTIDOGLYCAN DL-ENDOPEPTIDASE CWLO"/>
    <property type="match status" value="1"/>
</dbReference>
<dbReference type="Gene3D" id="6.10.250.3150">
    <property type="match status" value="1"/>
</dbReference>
<dbReference type="EMBL" id="SHKY01000001">
    <property type="protein sequence ID" value="RZU51860.1"/>
    <property type="molecule type" value="Genomic_DNA"/>
</dbReference>
<dbReference type="InterPro" id="IPR000064">
    <property type="entry name" value="NLP_P60_dom"/>
</dbReference>
<evidence type="ECO:0000256" key="5">
    <source>
        <dbReference type="SAM" id="Coils"/>
    </source>
</evidence>
<accession>A0A4Q7ZLM3</accession>
<dbReference type="InterPro" id="IPR038765">
    <property type="entry name" value="Papain-like_cys_pep_sf"/>
</dbReference>
<proteinExistence type="inferred from homology"/>
<keyword evidence="5" id="KW-0175">Coiled coil</keyword>
<evidence type="ECO:0000256" key="3">
    <source>
        <dbReference type="ARBA" id="ARBA00022801"/>
    </source>
</evidence>
<dbReference type="Proteomes" id="UP000292564">
    <property type="component" value="Unassembled WGS sequence"/>
</dbReference>
<evidence type="ECO:0000259" key="6">
    <source>
        <dbReference type="PROSITE" id="PS51935"/>
    </source>
</evidence>
<dbReference type="SUPFAM" id="SSF54001">
    <property type="entry name" value="Cysteine proteinases"/>
    <property type="match status" value="1"/>
</dbReference>
<evidence type="ECO:0000256" key="4">
    <source>
        <dbReference type="ARBA" id="ARBA00022807"/>
    </source>
</evidence>
<dbReference type="PROSITE" id="PS51935">
    <property type="entry name" value="NLPC_P60"/>
    <property type="match status" value="1"/>
</dbReference>
<dbReference type="PANTHER" id="PTHR47359:SF3">
    <property type="entry name" value="NLP_P60 DOMAIN-CONTAINING PROTEIN-RELATED"/>
    <property type="match status" value="1"/>
</dbReference>
<dbReference type="GO" id="GO:0008234">
    <property type="term" value="F:cysteine-type peptidase activity"/>
    <property type="evidence" value="ECO:0007669"/>
    <property type="project" value="UniProtKB-KW"/>
</dbReference>
<keyword evidence="8" id="KW-1185">Reference proteome</keyword>